<keyword evidence="3" id="KW-1185">Reference proteome</keyword>
<dbReference type="PANTHER" id="PTHR16038">
    <property type="entry name" value="NOP SEVEN ASSOCIATED PROTEIN 1"/>
    <property type="match status" value="1"/>
</dbReference>
<dbReference type="EMBL" id="CP151509">
    <property type="protein sequence ID" value="WZN64084.1"/>
    <property type="molecule type" value="Genomic_DNA"/>
</dbReference>
<dbReference type="InterPro" id="IPR015943">
    <property type="entry name" value="WD40/YVTN_repeat-like_dom_sf"/>
</dbReference>
<organism evidence="2 3">
    <name type="scientific">Chloropicon roscoffensis</name>
    <dbReference type="NCBI Taxonomy" id="1461544"/>
    <lineage>
        <taxon>Eukaryota</taxon>
        <taxon>Viridiplantae</taxon>
        <taxon>Chlorophyta</taxon>
        <taxon>Chloropicophyceae</taxon>
        <taxon>Chloropicales</taxon>
        <taxon>Chloropicaceae</taxon>
        <taxon>Chloropicon</taxon>
    </lineage>
</organism>
<feature type="compositionally biased region" description="Basic and acidic residues" evidence="1">
    <location>
        <begin position="1"/>
        <end position="18"/>
    </location>
</feature>
<dbReference type="InterPro" id="IPR036322">
    <property type="entry name" value="WD40_repeat_dom_sf"/>
</dbReference>
<feature type="region of interest" description="Disordered" evidence="1">
    <location>
        <begin position="398"/>
        <end position="423"/>
    </location>
</feature>
<dbReference type="GO" id="GO:0030687">
    <property type="term" value="C:preribosome, large subunit precursor"/>
    <property type="evidence" value="ECO:0007669"/>
    <property type="project" value="TreeGrafter"/>
</dbReference>
<dbReference type="InterPro" id="IPR037379">
    <property type="entry name" value="WDR74/Nsa1"/>
</dbReference>
<protein>
    <submittedName>
        <fullName evidence="2">WD40 repeat domain-containing protein</fullName>
    </submittedName>
</protein>
<sequence length="423" mass="44832">MDREDSVRGEPTTERGNQEPHTTLLVADEIGQVKEVGLRSADGGKAFGEPSTRRLAKTGIGAGVGSIRPNAAVSICGLPWKGGEGQFAVGRRCGRVEVVETIASHSADDSADCEASLLFECGLPVQKGGAGAGDLLGLMPLGAFSVASCTTSGVVEVWRPSSLDGNPEAAVRLNTLASNAGQPSSQKLDLDPGRPAECFSTWDNLVAVAGKANNARVFDLGAPSAEEPIFHARSAKPNELGIWEKPWVTCCGFVPGEGGQLVALGTAEHQVRLYDRRVKRRPVLSVDFGENKVTCLCFPCEEGASREVWCANATGQIRLVDLRTAGEGGEGVGASLKGALGCVRSLTRHPDPAVPLVFACGLDRHLRVFDLRRRKQVKSVYLKQYLNDAAVVVAGGEPAGQAQEEEEEEGGLRRKKAKRARRS</sequence>
<gene>
    <name evidence="2" type="ORF">HKI87_09g56380</name>
</gene>
<feature type="compositionally biased region" description="Basic residues" evidence="1">
    <location>
        <begin position="413"/>
        <end position="423"/>
    </location>
</feature>
<name>A0AAX4PEC8_9CHLO</name>
<evidence type="ECO:0000313" key="2">
    <source>
        <dbReference type="EMBL" id="WZN64084.1"/>
    </source>
</evidence>
<evidence type="ECO:0000256" key="1">
    <source>
        <dbReference type="SAM" id="MobiDB-lite"/>
    </source>
</evidence>
<accession>A0AAX4PEC8</accession>
<dbReference type="GO" id="GO:0005730">
    <property type="term" value="C:nucleolus"/>
    <property type="evidence" value="ECO:0007669"/>
    <property type="project" value="InterPro"/>
</dbReference>
<proteinExistence type="predicted"/>
<dbReference type="GO" id="GO:0042273">
    <property type="term" value="P:ribosomal large subunit biogenesis"/>
    <property type="evidence" value="ECO:0007669"/>
    <property type="project" value="InterPro"/>
</dbReference>
<evidence type="ECO:0000313" key="3">
    <source>
        <dbReference type="Proteomes" id="UP001472866"/>
    </source>
</evidence>
<dbReference type="Proteomes" id="UP001472866">
    <property type="component" value="Chromosome 09"/>
</dbReference>
<dbReference type="AlphaFoldDB" id="A0AAX4PEC8"/>
<reference evidence="2 3" key="1">
    <citation type="submission" date="2024-03" db="EMBL/GenBank/DDBJ databases">
        <title>Complete genome sequence of the green alga Chloropicon roscoffensis RCC1871.</title>
        <authorList>
            <person name="Lemieux C."/>
            <person name="Pombert J.-F."/>
            <person name="Otis C."/>
            <person name="Turmel M."/>
        </authorList>
    </citation>
    <scope>NUCLEOTIDE SEQUENCE [LARGE SCALE GENOMIC DNA]</scope>
    <source>
        <strain evidence="2 3">RCC1871</strain>
    </source>
</reference>
<dbReference type="SUPFAM" id="SSF50978">
    <property type="entry name" value="WD40 repeat-like"/>
    <property type="match status" value="1"/>
</dbReference>
<feature type="region of interest" description="Disordered" evidence="1">
    <location>
        <begin position="1"/>
        <end position="23"/>
    </location>
</feature>
<dbReference type="PANTHER" id="PTHR16038:SF4">
    <property type="entry name" value="WD REPEAT-CONTAINING PROTEIN 74"/>
    <property type="match status" value="1"/>
</dbReference>
<dbReference type="Gene3D" id="2.130.10.10">
    <property type="entry name" value="YVTN repeat-like/Quinoprotein amine dehydrogenase"/>
    <property type="match status" value="1"/>
</dbReference>